<dbReference type="AlphaFoldDB" id="A0A841HP02"/>
<reference evidence="9 10" key="1">
    <citation type="submission" date="2020-08" db="EMBL/GenBank/DDBJ databases">
        <title>Genomic Encyclopedia of Type Strains, Phase IV (KMG-IV): sequencing the most valuable type-strain genomes for metagenomic binning, comparative biology and taxonomic classification.</title>
        <authorList>
            <person name="Goeker M."/>
        </authorList>
    </citation>
    <scope>NUCLEOTIDE SEQUENCE [LARGE SCALE GENOMIC DNA]</scope>
    <source>
        <strain evidence="9 10">DSM 26723</strain>
    </source>
</reference>
<dbReference type="PANTHER" id="PTHR37937:SF1">
    <property type="entry name" value="CONJUGATIVE TRANSFER: DNA TRANSPORT"/>
    <property type="match status" value="1"/>
</dbReference>
<accession>A0A841HP02</accession>
<proteinExistence type="inferred from homology"/>
<evidence type="ECO:0000313" key="10">
    <source>
        <dbReference type="Proteomes" id="UP000588068"/>
    </source>
</evidence>
<comment type="subcellular location">
    <subcellularLocation>
        <location evidence="1">Cell membrane</location>
        <topology evidence="1">Multi-pass membrane protein</topology>
    </subcellularLocation>
</comment>
<keyword evidence="6 8" id="KW-0472">Membrane</keyword>
<evidence type="ECO:0000256" key="2">
    <source>
        <dbReference type="ARBA" id="ARBA00008806"/>
    </source>
</evidence>
<comment type="caution">
    <text evidence="9">The sequence shown here is derived from an EMBL/GenBank/DDBJ whole genome shotgun (WGS) entry which is preliminary data.</text>
</comment>
<dbReference type="Proteomes" id="UP000588068">
    <property type="component" value="Unassembled WGS sequence"/>
</dbReference>
<evidence type="ECO:0000256" key="6">
    <source>
        <dbReference type="ARBA" id="ARBA00023136"/>
    </source>
</evidence>
<protein>
    <submittedName>
        <fullName evidence="9">Type IV secretion system protein VirD4</fullName>
    </submittedName>
</protein>
<keyword evidence="4 8" id="KW-0812">Transmembrane</keyword>
<evidence type="ECO:0000256" key="8">
    <source>
        <dbReference type="SAM" id="Phobius"/>
    </source>
</evidence>
<evidence type="ECO:0000256" key="4">
    <source>
        <dbReference type="ARBA" id="ARBA00022692"/>
    </source>
</evidence>
<evidence type="ECO:0000256" key="5">
    <source>
        <dbReference type="ARBA" id="ARBA00022989"/>
    </source>
</evidence>
<feature type="transmembrane region" description="Helical" evidence="8">
    <location>
        <begin position="25"/>
        <end position="48"/>
    </location>
</feature>
<name>A0A841HP02_9GAMM</name>
<organism evidence="9 10">
    <name type="scientific">Povalibacter uvarum</name>
    <dbReference type="NCBI Taxonomy" id="732238"/>
    <lineage>
        <taxon>Bacteria</taxon>
        <taxon>Pseudomonadati</taxon>
        <taxon>Pseudomonadota</taxon>
        <taxon>Gammaproteobacteria</taxon>
        <taxon>Steroidobacterales</taxon>
        <taxon>Steroidobacteraceae</taxon>
        <taxon>Povalibacter</taxon>
    </lineage>
</organism>
<evidence type="ECO:0000256" key="3">
    <source>
        <dbReference type="ARBA" id="ARBA00022475"/>
    </source>
</evidence>
<dbReference type="PANTHER" id="PTHR37937">
    <property type="entry name" value="CONJUGATIVE TRANSFER: DNA TRANSPORT"/>
    <property type="match status" value="1"/>
</dbReference>
<dbReference type="RefSeq" id="WP_184334389.1">
    <property type="nucleotide sequence ID" value="NZ_JACHHZ010000004.1"/>
</dbReference>
<dbReference type="InterPro" id="IPR027417">
    <property type="entry name" value="P-loop_NTPase"/>
</dbReference>
<gene>
    <name evidence="9" type="ORF">HNQ60_003908</name>
</gene>
<dbReference type="InterPro" id="IPR003688">
    <property type="entry name" value="TraG/VirD4"/>
</dbReference>
<dbReference type="InterPro" id="IPR051539">
    <property type="entry name" value="T4SS-coupling_protein"/>
</dbReference>
<keyword evidence="3" id="KW-1003">Cell membrane</keyword>
<sequence>MTQLESAATWQPRTKSGAVRRLAKAVGIGVAALVLSQYLAGYAFLWSIGADPRSATPLTIARYSYYFGDRSGVDVRLKVASAAGVAVLLLVALPVALPRRRSLHGDARFASRREIGRAGLFSESGFYLGRIGRRDLILGGQQGVLLSAPPRSDKGTAIVIPNLLTWPGSVVCLDLKLENWTITAGYRQRCGQDVFLFDPLNEAGNTACWNCLSYVSQDPNLRINDVQHIAAILYPDIPGTDPFWSAGARSLFLGVTLYVLETPSLPPTLGEVLRQGMASDSEGFSHHWKRIIEGRQGGRFPLSPPCARALSDVIDLAPVTASSIRKTFTSRLDLLANPLLDRATSRNDFDLRELRRRPMSIYIGIRPADLHRLKPLLNLFIEQAIGLQTKILPEHDPSLTHQVAMILDEAPAIGRIPILAESIAYLPGFNVRILLVVQALSQLRDVYGAQTAETMMKSLAVRIAYAPKDFGEANELSQELGNTTVRVKSLSKPLFGLFDRHGSRSRSVNISEQKRPLLLPQEIKELGRDREILMYEGLRPILAKKNRYFQDRRLRARLLPPPARASPQPAPPQTPPFAGAAVRMSGGEVSASIEQSIAPSEPHQPRKPRTRKATMEDLERIDSLTIDDFAVDWSRVQIPDKPEGERLTSEELHRAVDSFLATMRER</sequence>
<keyword evidence="5 8" id="KW-1133">Transmembrane helix</keyword>
<dbReference type="CDD" id="cd01127">
    <property type="entry name" value="TrwB_TraG_TraD_VirD4"/>
    <property type="match status" value="1"/>
</dbReference>
<evidence type="ECO:0000256" key="7">
    <source>
        <dbReference type="SAM" id="MobiDB-lite"/>
    </source>
</evidence>
<evidence type="ECO:0000256" key="1">
    <source>
        <dbReference type="ARBA" id="ARBA00004651"/>
    </source>
</evidence>
<keyword evidence="10" id="KW-1185">Reference proteome</keyword>
<dbReference type="EMBL" id="JACHHZ010000004">
    <property type="protein sequence ID" value="MBB6095021.1"/>
    <property type="molecule type" value="Genomic_DNA"/>
</dbReference>
<dbReference type="SUPFAM" id="SSF52540">
    <property type="entry name" value="P-loop containing nucleoside triphosphate hydrolases"/>
    <property type="match status" value="1"/>
</dbReference>
<dbReference type="Gene3D" id="3.40.50.300">
    <property type="entry name" value="P-loop containing nucleotide triphosphate hydrolases"/>
    <property type="match status" value="1"/>
</dbReference>
<evidence type="ECO:0000313" key="9">
    <source>
        <dbReference type="EMBL" id="MBB6095021.1"/>
    </source>
</evidence>
<feature type="compositionally biased region" description="Pro residues" evidence="7">
    <location>
        <begin position="560"/>
        <end position="575"/>
    </location>
</feature>
<dbReference type="Pfam" id="PF02534">
    <property type="entry name" value="T4SS-DNA_transf"/>
    <property type="match status" value="1"/>
</dbReference>
<feature type="region of interest" description="Disordered" evidence="7">
    <location>
        <begin position="560"/>
        <end position="617"/>
    </location>
</feature>
<dbReference type="GO" id="GO:0005886">
    <property type="term" value="C:plasma membrane"/>
    <property type="evidence" value="ECO:0007669"/>
    <property type="project" value="UniProtKB-SubCell"/>
</dbReference>
<comment type="similarity">
    <text evidence="2">Belongs to the VirD4/TraG family.</text>
</comment>